<feature type="domain" description="Prephenate/arogenate dehydrogenase" evidence="3">
    <location>
        <begin position="18"/>
        <end position="303"/>
    </location>
</feature>
<feature type="compositionally biased region" description="Low complexity" evidence="2">
    <location>
        <begin position="386"/>
        <end position="404"/>
    </location>
</feature>
<organism evidence="4 5">
    <name type="scientific">Hohenbuehelia grisea</name>
    <dbReference type="NCBI Taxonomy" id="104357"/>
    <lineage>
        <taxon>Eukaryota</taxon>
        <taxon>Fungi</taxon>
        <taxon>Dikarya</taxon>
        <taxon>Basidiomycota</taxon>
        <taxon>Agaricomycotina</taxon>
        <taxon>Agaricomycetes</taxon>
        <taxon>Agaricomycetidae</taxon>
        <taxon>Agaricales</taxon>
        <taxon>Pleurotineae</taxon>
        <taxon>Pleurotaceae</taxon>
        <taxon>Hohenbuehelia</taxon>
    </lineage>
</organism>
<dbReference type="PANTHER" id="PTHR21363:SF0">
    <property type="entry name" value="PREPHENATE DEHYDROGENASE [NADP(+)]"/>
    <property type="match status" value="1"/>
</dbReference>
<dbReference type="SUPFAM" id="SSF48179">
    <property type="entry name" value="6-phosphogluconate dehydrogenase C-terminal domain-like"/>
    <property type="match status" value="1"/>
</dbReference>
<feature type="region of interest" description="Disordered" evidence="2">
    <location>
        <begin position="305"/>
        <end position="415"/>
    </location>
</feature>
<keyword evidence="5" id="KW-1185">Reference proteome</keyword>
<evidence type="ECO:0000256" key="1">
    <source>
        <dbReference type="ARBA" id="ARBA00023002"/>
    </source>
</evidence>
<dbReference type="InterPro" id="IPR050812">
    <property type="entry name" value="Preph/Arog_dehydrog"/>
</dbReference>
<reference evidence="5" key="1">
    <citation type="submission" date="2024-06" db="EMBL/GenBank/DDBJ databases">
        <title>Multi-omics analyses provide insights into the biosynthesis of the anticancer antibiotic pleurotin in Hohenbuehelia grisea.</title>
        <authorList>
            <person name="Weaver J.A."/>
            <person name="Alberti F."/>
        </authorList>
    </citation>
    <scope>NUCLEOTIDE SEQUENCE [LARGE SCALE GENOMIC DNA]</scope>
    <source>
        <strain evidence="5">T-177</strain>
    </source>
</reference>
<feature type="compositionally biased region" description="Basic residues" evidence="2">
    <location>
        <begin position="358"/>
        <end position="367"/>
    </location>
</feature>
<dbReference type="SUPFAM" id="SSF51735">
    <property type="entry name" value="NAD(P)-binding Rossmann-fold domains"/>
    <property type="match status" value="1"/>
</dbReference>
<keyword evidence="1" id="KW-0560">Oxidoreductase</keyword>
<dbReference type="InterPro" id="IPR003099">
    <property type="entry name" value="Prephen_DH"/>
</dbReference>
<evidence type="ECO:0000256" key="2">
    <source>
        <dbReference type="SAM" id="MobiDB-lite"/>
    </source>
</evidence>
<sequence>MALIDPKVSPDALVEQQPVIGIIGMGSMGRMYARRLAEAGWRKIYVCDQLEKYEALKEEFQDDTSLRVLPDGHAVSRAADFIMYSVEAAFIGRVVAQYGPSTKVGAIVAGQTSVKAPEKEAFETHLPPDTYIVSCHSLHGPTVSPVGQPLILIQHRAPDWALHLVESILRPFKSRYVYLSYDEHDLITANTQAVTHAAFLSMGTAWHSRRAYPWSAGQGHYTRGIETVKVNLTHRIYANLWHVYAGLAILNPHARLQIEQYARSATELFELMVVGGGGGDGQAEGERELRRRVRWAGEVVFGTEAFADESDDAPHDTDTSGEVDGNGIASRNASENCNGTANANATGHATGAPGPRKANPKARRRRPILLSEDILDQFSMAPRTPSPSSSTPQSSNSLSASPTTQQEQQLGKQKPNSHLSLLAMVDCWAHLGINPFHHLDLAATPLFRLFLGVAEHLFLSRPRHHNDLGRDNNAINTANGHANGSDKPNTSSDTNSRSVLAAALDSALHDTWHRADDLEFVVAARGWSQCVTFGDFDAFRRRFEGTRAFFEGRFKEASVLGERMIRAVMEDAGGERDESKEEDA</sequence>
<feature type="region of interest" description="Disordered" evidence="2">
    <location>
        <begin position="468"/>
        <end position="495"/>
    </location>
</feature>
<proteinExistence type="predicted"/>
<feature type="compositionally biased region" description="Polar residues" evidence="2">
    <location>
        <begin position="473"/>
        <end position="495"/>
    </location>
</feature>
<dbReference type="PROSITE" id="PS51176">
    <property type="entry name" value="PDH_ADH"/>
    <property type="match status" value="1"/>
</dbReference>
<dbReference type="Gene3D" id="1.10.3660.10">
    <property type="entry name" value="6-phosphogluconate dehydrogenase C-terminal like domain"/>
    <property type="match status" value="2"/>
</dbReference>
<dbReference type="Pfam" id="PF03807">
    <property type="entry name" value="F420_oxidored"/>
    <property type="match status" value="1"/>
</dbReference>
<dbReference type="InterPro" id="IPR008927">
    <property type="entry name" value="6-PGluconate_DH-like_C_sf"/>
</dbReference>
<dbReference type="Proteomes" id="UP001556367">
    <property type="component" value="Unassembled WGS sequence"/>
</dbReference>
<dbReference type="Gene3D" id="3.40.50.720">
    <property type="entry name" value="NAD(P)-binding Rossmann-like Domain"/>
    <property type="match status" value="1"/>
</dbReference>
<evidence type="ECO:0000259" key="3">
    <source>
        <dbReference type="PROSITE" id="PS51176"/>
    </source>
</evidence>
<dbReference type="InterPro" id="IPR036291">
    <property type="entry name" value="NAD(P)-bd_dom_sf"/>
</dbReference>
<feature type="compositionally biased region" description="Polar residues" evidence="2">
    <location>
        <begin position="405"/>
        <end position="415"/>
    </location>
</feature>
<dbReference type="InterPro" id="IPR028939">
    <property type="entry name" value="P5C_Rdtase_cat_N"/>
</dbReference>
<protein>
    <recommendedName>
        <fullName evidence="3">Prephenate/arogenate dehydrogenase domain-containing protein</fullName>
    </recommendedName>
</protein>
<evidence type="ECO:0000313" key="4">
    <source>
        <dbReference type="EMBL" id="KAL0947884.1"/>
    </source>
</evidence>
<feature type="compositionally biased region" description="Low complexity" evidence="2">
    <location>
        <begin position="338"/>
        <end position="357"/>
    </location>
</feature>
<gene>
    <name evidence="4" type="ORF">HGRIS_010519</name>
</gene>
<dbReference type="EMBL" id="JASNQZ010000014">
    <property type="protein sequence ID" value="KAL0947884.1"/>
    <property type="molecule type" value="Genomic_DNA"/>
</dbReference>
<comment type="caution">
    <text evidence="4">The sequence shown here is derived from an EMBL/GenBank/DDBJ whole genome shotgun (WGS) entry which is preliminary data.</text>
</comment>
<dbReference type="PANTHER" id="PTHR21363">
    <property type="entry name" value="PREPHENATE DEHYDROGENASE"/>
    <property type="match status" value="1"/>
</dbReference>
<accession>A0ABR3IWY9</accession>
<name>A0ABR3IWY9_9AGAR</name>
<evidence type="ECO:0000313" key="5">
    <source>
        <dbReference type="Proteomes" id="UP001556367"/>
    </source>
</evidence>